<accession>A0A2S5GB32</accession>
<comment type="function">
    <text evidence="5">May act as an export chaperone for the filament capping protein FliD.</text>
</comment>
<dbReference type="Proteomes" id="UP000239047">
    <property type="component" value="Unassembled WGS sequence"/>
</dbReference>
<keyword evidence="9" id="KW-1185">Reference proteome</keyword>
<dbReference type="InterPro" id="IPR008622">
    <property type="entry name" value="FliT"/>
</dbReference>
<evidence type="ECO:0000256" key="5">
    <source>
        <dbReference type="ARBA" id="ARBA00093765"/>
    </source>
</evidence>
<evidence type="ECO:0000256" key="2">
    <source>
        <dbReference type="ARBA" id="ARBA00022490"/>
    </source>
</evidence>
<comment type="subcellular location">
    <subcellularLocation>
        <location evidence="1">Cytoplasm</location>
        <location evidence="1">Cytosol</location>
    </subcellularLocation>
</comment>
<dbReference type="RefSeq" id="WP_104058187.1">
    <property type="nucleotide sequence ID" value="NZ_PREZ01000004.1"/>
</dbReference>
<comment type="caution">
    <text evidence="8">The sequence shown here is derived from an EMBL/GenBank/DDBJ whole genome shotgun (WGS) entry which is preliminary data.</text>
</comment>
<keyword evidence="3" id="KW-1005">Bacterial flagellum biogenesis</keyword>
<dbReference type="EMBL" id="PREZ01000004">
    <property type="protein sequence ID" value="PPA70237.1"/>
    <property type="molecule type" value="Genomic_DNA"/>
</dbReference>
<evidence type="ECO:0000256" key="7">
    <source>
        <dbReference type="ARBA" id="ARBA00093797"/>
    </source>
</evidence>
<name>A0A2S5GB32_9BACL</name>
<proteinExistence type="inferred from homology"/>
<sequence>MSAVEECLLVTKALYTVILNGSEKPGDEWVAQMNELFNRREAILPAIKEPFTDEEKEMGKQIITLNTQIEKALHKNRNEVQSEMGHLRSKKTNMKRYINPYDQVDRDGTFYDKRN</sequence>
<protein>
    <recommendedName>
        <fullName evidence="7">Flagellar protein FliT</fullName>
    </recommendedName>
</protein>
<dbReference type="Pfam" id="PF05400">
    <property type="entry name" value="FliT"/>
    <property type="match status" value="1"/>
</dbReference>
<evidence type="ECO:0000313" key="8">
    <source>
        <dbReference type="EMBL" id="PPA70237.1"/>
    </source>
</evidence>
<evidence type="ECO:0000313" key="9">
    <source>
        <dbReference type="Proteomes" id="UP000239047"/>
    </source>
</evidence>
<reference evidence="8 9" key="1">
    <citation type="submission" date="2018-02" db="EMBL/GenBank/DDBJ databases">
        <title>Jeotgalibacillus proteolyticum sp. nov. a protease producing bacterium isolated from ocean sediments of Laizhou Bay.</title>
        <authorList>
            <person name="Li Y."/>
        </authorList>
    </citation>
    <scope>NUCLEOTIDE SEQUENCE [LARGE SCALE GENOMIC DNA]</scope>
    <source>
        <strain evidence="8 9">22-7</strain>
    </source>
</reference>
<evidence type="ECO:0000256" key="4">
    <source>
        <dbReference type="ARBA" id="ARBA00023186"/>
    </source>
</evidence>
<keyword evidence="4" id="KW-0143">Chaperone</keyword>
<organism evidence="8 9">
    <name type="scientific">Jeotgalibacillus proteolyticus</name>
    <dbReference type="NCBI Taxonomy" id="2082395"/>
    <lineage>
        <taxon>Bacteria</taxon>
        <taxon>Bacillati</taxon>
        <taxon>Bacillota</taxon>
        <taxon>Bacilli</taxon>
        <taxon>Bacillales</taxon>
        <taxon>Caryophanaceae</taxon>
        <taxon>Jeotgalibacillus</taxon>
    </lineage>
</organism>
<evidence type="ECO:0000256" key="3">
    <source>
        <dbReference type="ARBA" id="ARBA00022795"/>
    </source>
</evidence>
<comment type="similarity">
    <text evidence="6">Belongs to the bacillales FliT family.</text>
</comment>
<evidence type="ECO:0000256" key="6">
    <source>
        <dbReference type="ARBA" id="ARBA00093785"/>
    </source>
</evidence>
<dbReference type="AlphaFoldDB" id="A0A2S5GB32"/>
<dbReference type="OrthoDB" id="2353131at2"/>
<gene>
    <name evidence="8" type="ORF">C4B60_11690</name>
</gene>
<evidence type="ECO:0000256" key="1">
    <source>
        <dbReference type="ARBA" id="ARBA00004514"/>
    </source>
</evidence>
<keyword evidence="2" id="KW-0963">Cytoplasm</keyword>